<feature type="region of interest" description="Disordered" evidence="1">
    <location>
        <begin position="20"/>
        <end position="112"/>
    </location>
</feature>
<organism evidence="3 4">
    <name type="scientific">Batrachochytrium salamandrivorans</name>
    <dbReference type="NCBI Taxonomy" id="1357716"/>
    <lineage>
        <taxon>Eukaryota</taxon>
        <taxon>Fungi</taxon>
        <taxon>Fungi incertae sedis</taxon>
        <taxon>Chytridiomycota</taxon>
        <taxon>Chytridiomycota incertae sedis</taxon>
        <taxon>Chytridiomycetes</taxon>
        <taxon>Rhizophydiales</taxon>
        <taxon>Rhizophydiales incertae sedis</taxon>
        <taxon>Batrachochytrium</taxon>
    </lineage>
</organism>
<reference evidence="3 4" key="1">
    <citation type="submission" date="2021-02" db="EMBL/GenBank/DDBJ databases">
        <title>Variation within the Batrachochytrium salamandrivorans European outbreak.</title>
        <authorList>
            <person name="Kelly M."/>
            <person name="Pasmans F."/>
            <person name="Shea T.P."/>
            <person name="Munoz J.F."/>
            <person name="Carranza S."/>
            <person name="Cuomo C.A."/>
            <person name="Martel A."/>
        </authorList>
    </citation>
    <scope>NUCLEOTIDE SEQUENCE [LARGE SCALE GENOMIC DNA]</scope>
    <source>
        <strain evidence="3 4">AMFP18/2</strain>
    </source>
</reference>
<name>A0ABQ8FNZ0_9FUNG</name>
<feature type="signal peptide" evidence="2">
    <location>
        <begin position="1"/>
        <end position="18"/>
    </location>
</feature>
<evidence type="ECO:0008006" key="5">
    <source>
        <dbReference type="Google" id="ProtNLM"/>
    </source>
</evidence>
<feature type="compositionally biased region" description="Basic and acidic residues" evidence="1">
    <location>
        <begin position="44"/>
        <end position="57"/>
    </location>
</feature>
<evidence type="ECO:0000256" key="2">
    <source>
        <dbReference type="SAM" id="SignalP"/>
    </source>
</evidence>
<dbReference type="EMBL" id="JAFCIX010000003">
    <property type="protein sequence ID" value="KAH6601586.1"/>
    <property type="molecule type" value="Genomic_DNA"/>
</dbReference>
<protein>
    <recommendedName>
        <fullName evidence="5">Secreted protein</fullName>
    </recommendedName>
</protein>
<evidence type="ECO:0000313" key="3">
    <source>
        <dbReference type="EMBL" id="KAH6601586.1"/>
    </source>
</evidence>
<dbReference type="PROSITE" id="PS51257">
    <property type="entry name" value="PROKAR_LIPOPROTEIN"/>
    <property type="match status" value="1"/>
</dbReference>
<sequence>MKASILTVFSLLVASCSAVRIPPSNNDASTEPQASNSEGQQPHDSIDALKNTDHHNLEPQSDPESDVDDFLDEDDDIDILSGNSNGEDEADQFNAESGHSQWLNEYQERMSI</sequence>
<accession>A0ABQ8FNZ0</accession>
<feature type="compositionally biased region" description="Acidic residues" evidence="1">
    <location>
        <begin position="61"/>
        <end position="78"/>
    </location>
</feature>
<keyword evidence="2" id="KW-0732">Signal</keyword>
<comment type="caution">
    <text evidence="3">The sequence shown here is derived from an EMBL/GenBank/DDBJ whole genome shotgun (WGS) entry which is preliminary data.</text>
</comment>
<gene>
    <name evidence="3" type="ORF">BASA50_001533</name>
</gene>
<feature type="chain" id="PRO_5046144047" description="Secreted protein" evidence="2">
    <location>
        <begin position="19"/>
        <end position="112"/>
    </location>
</feature>
<feature type="compositionally biased region" description="Polar residues" evidence="1">
    <location>
        <begin position="23"/>
        <end position="43"/>
    </location>
</feature>
<evidence type="ECO:0000256" key="1">
    <source>
        <dbReference type="SAM" id="MobiDB-lite"/>
    </source>
</evidence>
<proteinExistence type="predicted"/>
<feature type="compositionally biased region" description="Polar residues" evidence="1">
    <location>
        <begin position="94"/>
        <end position="104"/>
    </location>
</feature>
<dbReference type="Proteomes" id="UP001648503">
    <property type="component" value="Unassembled WGS sequence"/>
</dbReference>
<keyword evidence="4" id="KW-1185">Reference proteome</keyword>
<evidence type="ECO:0000313" key="4">
    <source>
        <dbReference type="Proteomes" id="UP001648503"/>
    </source>
</evidence>